<dbReference type="Gramene" id="PGSC0003DMT400093566">
    <property type="protein sequence ID" value="PGSC0003DMT400093566"/>
    <property type="gene ID" value="PGSC0003DMG400043137"/>
</dbReference>
<dbReference type="InParanoid" id="M1DS82"/>
<dbReference type="Proteomes" id="UP000011115">
    <property type="component" value="Unassembled WGS sequence"/>
</dbReference>
<reference evidence="1" key="2">
    <citation type="submission" date="2015-06" db="UniProtKB">
        <authorList>
            <consortium name="EnsemblPlants"/>
        </authorList>
    </citation>
    <scope>IDENTIFICATION</scope>
    <source>
        <strain evidence="1">DM1-3 516 R44</strain>
    </source>
</reference>
<name>M1DS82_SOLTU</name>
<evidence type="ECO:0000313" key="1">
    <source>
        <dbReference type="EnsemblPlants" id="PGSC0003DMT400093566"/>
    </source>
</evidence>
<keyword evidence="2" id="KW-1185">Reference proteome</keyword>
<dbReference type="HOGENOM" id="CLU_138849_0_0_1"/>
<dbReference type="PaxDb" id="4113-PGSC0003DMT400093566"/>
<sequence>MININLEEVRRNLLLNITQYEKSDTFMRSETSDDVAEDIQEAQPFVGGNLPHSSEYLLRCTEEEALLWEVLEFIKLILPLCITGELEEDPYDDPGDDLPLPLV</sequence>
<dbReference type="AlphaFoldDB" id="M1DS82"/>
<dbReference type="EnsemblPlants" id="PGSC0003DMT400093566">
    <property type="protein sequence ID" value="PGSC0003DMT400093566"/>
    <property type="gene ID" value="PGSC0003DMG400043137"/>
</dbReference>
<evidence type="ECO:0000313" key="2">
    <source>
        <dbReference type="Proteomes" id="UP000011115"/>
    </source>
</evidence>
<reference evidence="2" key="1">
    <citation type="journal article" date="2011" name="Nature">
        <title>Genome sequence and analysis of the tuber crop potato.</title>
        <authorList>
            <consortium name="The Potato Genome Sequencing Consortium"/>
        </authorList>
    </citation>
    <scope>NUCLEOTIDE SEQUENCE [LARGE SCALE GENOMIC DNA]</scope>
    <source>
        <strain evidence="2">cv. DM1-3 516 R44</strain>
    </source>
</reference>
<accession>M1DS82</accession>
<organism evidence="1 2">
    <name type="scientific">Solanum tuberosum</name>
    <name type="common">Potato</name>
    <dbReference type="NCBI Taxonomy" id="4113"/>
    <lineage>
        <taxon>Eukaryota</taxon>
        <taxon>Viridiplantae</taxon>
        <taxon>Streptophyta</taxon>
        <taxon>Embryophyta</taxon>
        <taxon>Tracheophyta</taxon>
        <taxon>Spermatophyta</taxon>
        <taxon>Magnoliopsida</taxon>
        <taxon>eudicotyledons</taxon>
        <taxon>Gunneridae</taxon>
        <taxon>Pentapetalae</taxon>
        <taxon>asterids</taxon>
        <taxon>lamiids</taxon>
        <taxon>Solanales</taxon>
        <taxon>Solanaceae</taxon>
        <taxon>Solanoideae</taxon>
        <taxon>Solaneae</taxon>
        <taxon>Solanum</taxon>
    </lineage>
</organism>
<protein>
    <submittedName>
        <fullName evidence="1">Uncharacterized protein</fullName>
    </submittedName>
</protein>
<proteinExistence type="predicted"/>